<dbReference type="AlphaFoldDB" id="A0A1I7ZP70"/>
<keyword evidence="2" id="KW-1185">Reference proteome</keyword>
<keyword evidence="1" id="KW-0732">Signal</keyword>
<evidence type="ECO:0000313" key="2">
    <source>
        <dbReference type="Proteomes" id="UP000095287"/>
    </source>
</evidence>
<dbReference type="WBParaSite" id="L893_g2840.t1">
    <property type="protein sequence ID" value="L893_g2840.t1"/>
    <property type="gene ID" value="L893_g2840"/>
</dbReference>
<feature type="chain" id="PRO_5009313739" evidence="1">
    <location>
        <begin position="21"/>
        <end position="109"/>
    </location>
</feature>
<name>A0A1I7ZP70_9BILA</name>
<dbReference type="Proteomes" id="UP000095287">
    <property type="component" value="Unplaced"/>
</dbReference>
<reference evidence="3" key="1">
    <citation type="submission" date="2016-11" db="UniProtKB">
        <authorList>
            <consortium name="WormBaseParasite"/>
        </authorList>
    </citation>
    <scope>IDENTIFICATION</scope>
</reference>
<protein>
    <submittedName>
        <fullName evidence="3">Secreted protein</fullName>
    </submittedName>
</protein>
<organism evidence="2 3">
    <name type="scientific">Steinernema glaseri</name>
    <dbReference type="NCBI Taxonomy" id="37863"/>
    <lineage>
        <taxon>Eukaryota</taxon>
        <taxon>Metazoa</taxon>
        <taxon>Ecdysozoa</taxon>
        <taxon>Nematoda</taxon>
        <taxon>Chromadorea</taxon>
        <taxon>Rhabditida</taxon>
        <taxon>Tylenchina</taxon>
        <taxon>Panagrolaimomorpha</taxon>
        <taxon>Strongyloidoidea</taxon>
        <taxon>Steinernematidae</taxon>
        <taxon>Steinernema</taxon>
    </lineage>
</organism>
<evidence type="ECO:0000313" key="3">
    <source>
        <dbReference type="WBParaSite" id="L893_g2840.t1"/>
    </source>
</evidence>
<accession>A0A1I7ZP70</accession>
<proteinExistence type="predicted"/>
<feature type="signal peptide" evidence="1">
    <location>
        <begin position="1"/>
        <end position="20"/>
    </location>
</feature>
<evidence type="ECO:0000256" key="1">
    <source>
        <dbReference type="SAM" id="SignalP"/>
    </source>
</evidence>
<sequence length="109" mass="12191">MTTAPLIFSSLLLCFNVAQATFYTDRPTNLRSILYPSYSQRPISGAELYGNFEIPSMGMWSAISGYNNLLNRNLRSADEQVLSSAMSPLRSKPSDTFLYPYYSGLSKGR</sequence>